<reference evidence="2 3" key="2">
    <citation type="journal article" date="2022" name="Int. J. Syst. Evol. Microbiol.">
        <title>Strains of Bradyrhizobium barranii sp. nov. associated with legumes native to Canada are symbionts of soybeans and belong to different subspecies (subsp. barranii subsp. nov. and subsp. apii subsp. nov.) and symbiovars (sv. glycinearum and sv. septentrionale).</title>
        <authorList>
            <person name="Bromfield E.S.P."/>
            <person name="Cloutier S."/>
            <person name="Wasai-Hara S."/>
            <person name="Minamisawa K."/>
        </authorList>
    </citation>
    <scope>NUCLEOTIDE SEQUENCE [LARGE SCALE GENOMIC DNA]</scope>
    <source>
        <strain evidence="2 3">144S4</strain>
    </source>
</reference>
<evidence type="ECO:0000313" key="2">
    <source>
        <dbReference type="EMBL" id="UEM08256.1"/>
    </source>
</evidence>
<accession>A0A939S2L3</accession>
<name>A0A939S2L3_9BRAD</name>
<proteinExistence type="predicted"/>
<evidence type="ECO:0000313" key="1">
    <source>
        <dbReference type="EMBL" id="MBO1864609.1"/>
    </source>
</evidence>
<reference evidence="1" key="1">
    <citation type="submission" date="2021-03" db="EMBL/GenBank/DDBJ databases">
        <title>Whole Genome Sequence of Bradyrhizobium sp. Strain 144S4.</title>
        <authorList>
            <person name="Bromfield E.S.P."/>
            <person name="Cloutier S."/>
        </authorList>
    </citation>
    <scope>NUCLEOTIDE SEQUENCE [LARGE SCALE GENOMIC DNA]</scope>
    <source>
        <strain evidence="1">144S4</strain>
    </source>
</reference>
<protein>
    <submittedName>
        <fullName evidence="1">Uncharacterized protein</fullName>
    </submittedName>
</protein>
<dbReference type="Proteomes" id="UP000664702">
    <property type="component" value="Chromosome"/>
</dbReference>
<dbReference type="KEGG" id="bban:J4G43_025885"/>
<organism evidence="1">
    <name type="scientific">Bradyrhizobium barranii subsp. barranii</name>
    <dbReference type="NCBI Taxonomy" id="2823807"/>
    <lineage>
        <taxon>Bacteria</taxon>
        <taxon>Pseudomonadati</taxon>
        <taxon>Pseudomonadota</taxon>
        <taxon>Alphaproteobacteria</taxon>
        <taxon>Hyphomicrobiales</taxon>
        <taxon>Nitrobacteraceae</taxon>
        <taxon>Bradyrhizobium</taxon>
        <taxon>Bradyrhizobium barranii</taxon>
    </lineage>
</organism>
<dbReference type="RefSeq" id="WP_208086712.1">
    <property type="nucleotide sequence ID" value="NZ_CP086136.1"/>
</dbReference>
<dbReference type="AlphaFoldDB" id="A0A939S2L3"/>
<evidence type="ECO:0000313" key="3">
    <source>
        <dbReference type="Proteomes" id="UP000664702"/>
    </source>
</evidence>
<sequence length="90" mass="10131">MIAGFNLAATERINRITWRRHPSVCRAHQQMLVAGAPNGLWIRGISHPTALRPYYVVMPDGQTLDRKFARLVDAKAEAIIELARIQACHV</sequence>
<gene>
    <name evidence="2" type="ORF">J4G43_025885</name>
    <name evidence="1" type="ORF">J4G43_27885</name>
</gene>
<dbReference type="EMBL" id="CP086136">
    <property type="protein sequence ID" value="UEM08256.1"/>
    <property type="molecule type" value="Genomic_DNA"/>
</dbReference>
<dbReference type="EMBL" id="JAGEMI010000001">
    <property type="protein sequence ID" value="MBO1864609.1"/>
    <property type="molecule type" value="Genomic_DNA"/>
</dbReference>